<name>A0AAN7W6B1_9PEZI</name>
<dbReference type="PROSITE" id="PS51186">
    <property type="entry name" value="GNAT"/>
    <property type="match status" value="1"/>
</dbReference>
<evidence type="ECO:0000313" key="3">
    <source>
        <dbReference type="Proteomes" id="UP001310594"/>
    </source>
</evidence>
<dbReference type="Proteomes" id="UP001310594">
    <property type="component" value="Unassembled WGS sequence"/>
</dbReference>
<dbReference type="AlphaFoldDB" id="A0AAN7W6B1"/>
<dbReference type="SUPFAM" id="SSF55729">
    <property type="entry name" value="Acyl-CoA N-acyltransferases (Nat)"/>
    <property type="match status" value="1"/>
</dbReference>
<protein>
    <recommendedName>
        <fullName evidence="1">N-acetyltransferase domain-containing protein</fullName>
    </recommendedName>
</protein>
<dbReference type="GO" id="GO:0016747">
    <property type="term" value="F:acyltransferase activity, transferring groups other than amino-acyl groups"/>
    <property type="evidence" value="ECO:0007669"/>
    <property type="project" value="InterPro"/>
</dbReference>
<dbReference type="InterPro" id="IPR052523">
    <property type="entry name" value="Trichothecene_AcTrans"/>
</dbReference>
<evidence type="ECO:0000313" key="2">
    <source>
        <dbReference type="EMBL" id="KAK5701466.1"/>
    </source>
</evidence>
<reference evidence="2" key="1">
    <citation type="submission" date="2023-08" db="EMBL/GenBank/DDBJ databases">
        <title>Black Yeasts Isolated from many extreme environments.</title>
        <authorList>
            <person name="Coleine C."/>
            <person name="Stajich J.E."/>
            <person name="Selbmann L."/>
        </authorList>
    </citation>
    <scope>NUCLEOTIDE SEQUENCE</scope>
    <source>
        <strain evidence="2">CCFEE 5810</strain>
    </source>
</reference>
<dbReference type="PANTHER" id="PTHR42791">
    <property type="entry name" value="GNAT FAMILY ACETYLTRANSFERASE"/>
    <property type="match status" value="1"/>
</dbReference>
<comment type="caution">
    <text evidence="2">The sequence shown here is derived from an EMBL/GenBank/DDBJ whole genome shotgun (WGS) entry which is preliminary data.</text>
</comment>
<dbReference type="InterPro" id="IPR000182">
    <property type="entry name" value="GNAT_dom"/>
</dbReference>
<dbReference type="EMBL" id="JAVRQU010000006">
    <property type="protein sequence ID" value="KAK5701466.1"/>
    <property type="molecule type" value="Genomic_DNA"/>
</dbReference>
<dbReference type="Gene3D" id="3.40.630.30">
    <property type="match status" value="1"/>
</dbReference>
<sequence>MPLELHPLQEADLGAAVEVMWQSFKPDIMGCIWPRGFTQAARDYTIAKGLESWRKSPEKIKKMKVIDTDLPDDDPLKKIVGYSDWYFYPKQRTEEELKEKEGDGGDDDLPPDCDKEMLREFGGQLDAAKREYIGGRPYIELHILVTHPKHHRRGVGAMQLRWGFEQAEKLGLPVYLESSPIGKPLYAREGFEALGVLPFDARKFGFEKELQHTLMLRPVKGKVDVPFTMATAQDVAKHWAESRVSHDLKNMKTE</sequence>
<evidence type="ECO:0000259" key="1">
    <source>
        <dbReference type="PROSITE" id="PS51186"/>
    </source>
</evidence>
<gene>
    <name evidence="2" type="ORF">LTR97_004280</name>
</gene>
<dbReference type="InterPro" id="IPR016181">
    <property type="entry name" value="Acyl_CoA_acyltransferase"/>
</dbReference>
<dbReference type="PANTHER" id="PTHR42791:SF14">
    <property type="entry name" value="N-ACETYLTRANSFERASE DOMAIN-CONTAINING PROTEIN"/>
    <property type="match status" value="1"/>
</dbReference>
<feature type="domain" description="N-acetyltransferase" evidence="1">
    <location>
        <begin position="66"/>
        <end position="220"/>
    </location>
</feature>
<organism evidence="2 3">
    <name type="scientific">Elasticomyces elasticus</name>
    <dbReference type="NCBI Taxonomy" id="574655"/>
    <lineage>
        <taxon>Eukaryota</taxon>
        <taxon>Fungi</taxon>
        <taxon>Dikarya</taxon>
        <taxon>Ascomycota</taxon>
        <taxon>Pezizomycotina</taxon>
        <taxon>Dothideomycetes</taxon>
        <taxon>Dothideomycetidae</taxon>
        <taxon>Mycosphaerellales</taxon>
        <taxon>Teratosphaeriaceae</taxon>
        <taxon>Elasticomyces</taxon>
    </lineage>
</organism>
<accession>A0AAN7W6B1</accession>
<proteinExistence type="predicted"/>